<evidence type="ECO:0000313" key="2">
    <source>
        <dbReference type="EMBL" id="SDU26223.1"/>
    </source>
</evidence>
<dbReference type="EMBL" id="FOFX01000022">
    <property type="protein sequence ID" value="SEQ12713.1"/>
    <property type="molecule type" value="Genomic_DNA"/>
</dbReference>
<name>A0A0S3AMD9_9PROT</name>
<proteinExistence type="predicted"/>
<dbReference type="PANTHER" id="PTHR43581:SF2">
    <property type="entry name" value="EXCINUCLEASE ATPASE SUBUNIT"/>
    <property type="match status" value="1"/>
</dbReference>
<reference evidence="2 4" key="2">
    <citation type="submission" date="2016-10" db="EMBL/GenBank/DDBJ databases">
        <authorList>
            <person name="de Groot N.N."/>
        </authorList>
    </citation>
    <scope>NUCLEOTIDE SEQUENCE [LARGE SCALE GENOMIC DNA]</scope>
    <source>
        <strain evidence="2">Nm10</strain>
        <strain evidence="3 4">Nm9</strain>
    </source>
</reference>
<evidence type="ECO:0000313" key="5">
    <source>
        <dbReference type="Proteomes" id="UP000182882"/>
    </source>
</evidence>
<keyword evidence="5" id="KW-1185">Reference proteome</keyword>
<sequence>MKLIFENLGPLEYGKIELADLTIICGENNTGKTYVTYLIYCLLTSWKHLIDINLKKEFHELKVNGVTKIDLQKKIADSWDKICEETVAKFIKHFPEMLASKSELLAKLSIKVDIPLGVLWKHREYKNELRSAKGNLLVTMTKLAHSSELELAAPQSSELQSIISLENFIEERLFGLLLEETIPTVFIASTERTGATTFKKQLNLAISNLVDLLGQAHKDGADSITPQKLFDTIYGRPEYALPVRHNVQFINQLPNSSAEDGEIYRSFPDLLRRFETIVGGTYVTNKEGITYFQPKGSNLKLGLGEVSSSVRSLLIVWYWLKHFAKKGDMLMLDEPELNLHPANQRRLARFIVALVNHGIKIFITTHSDYIVKEFNTLIMLNQESPKLQSIREKLADYLLEDKLDPKRVSLYMARDDSILRPGYKRKSKAKTLIKAEINTTLGIEAMSFDETIDDMNAIQEAIYYGLN</sequence>
<dbReference type="SUPFAM" id="SSF52540">
    <property type="entry name" value="P-loop containing nucleoside triphosphate hydrolases"/>
    <property type="match status" value="1"/>
</dbReference>
<gene>
    <name evidence="2" type="ORF">SAMN05216406_14026</name>
    <name evidence="3" type="ORF">SAMN05421510_102226</name>
</gene>
<dbReference type="Proteomes" id="UP000181998">
    <property type="component" value="Unassembled WGS sequence"/>
</dbReference>
<dbReference type="Proteomes" id="UP000182882">
    <property type="component" value="Unassembled WGS sequence"/>
</dbReference>
<feature type="domain" description="Endonuclease GajA/Old nuclease/RecF-like AAA" evidence="1">
    <location>
        <begin position="2"/>
        <end position="371"/>
    </location>
</feature>
<dbReference type="RefSeq" id="WP_062559827.1">
    <property type="nucleotide sequence ID" value="NZ_CP013341.1"/>
</dbReference>
<dbReference type="InterPro" id="IPR027417">
    <property type="entry name" value="P-loop_NTPase"/>
</dbReference>
<dbReference type="OrthoDB" id="9815944at2"/>
<accession>A0A0S3AMD9</accession>
<dbReference type="InterPro" id="IPR041685">
    <property type="entry name" value="AAA_GajA/Old/RecF-like"/>
</dbReference>
<dbReference type="CDD" id="cd00267">
    <property type="entry name" value="ABC_ATPase"/>
    <property type="match status" value="1"/>
</dbReference>
<organism evidence="2 5">
    <name type="scientific">Nitrosomonas ureae</name>
    <dbReference type="NCBI Taxonomy" id="44577"/>
    <lineage>
        <taxon>Bacteria</taxon>
        <taxon>Pseudomonadati</taxon>
        <taxon>Pseudomonadota</taxon>
        <taxon>Betaproteobacteria</taxon>
        <taxon>Nitrosomonadales</taxon>
        <taxon>Nitrosomonadaceae</taxon>
        <taxon>Nitrosomonas</taxon>
    </lineage>
</organism>
<evidence type="ECO:0000259" key="1">
    <source>
        <dbReference type="Pfam" id="PF13175"/>
    </source>
</evidence>
<reference evidence="5" key="1">
    <citation type="submission" date="2016-10" db="EMBL/GenBank/DDBJ databases">
        <authorList>
            <person name="Varghese N."/>
            <person name="Submissions S."/>
        </authorList>
    </citation>
    <scope>NUCLEOTIDE SEQUENCE [LARGE SCALE GENOMIC DNA]</scope>
    <source>
        <strain evidence="5">Nm10</strain>
    </source>
</reference>
<dbReference type="EMBL" id="FNLN01000040">
    <property type="protein sequence ID" value="SDU26223.1"/>
    <property type="molecule type" value="Genomic_DNA"/>
</dbReference>
<dbReference type="Pfam" id="PF13175">
    <property type="entry name" value="AAA_15"/>
    <property type="match status" value="1"/>
</dbReference>
<dbReference type="AlphaFoldDB" id="A0A0S3AMD9"/>
<dbReference type="InterPro" id="IPR051396">
    <property type="entry name" value="Bact_Antivir_Def_Nuclease"/>
</dbReference>
<dbReference type="Gene3D" id="3.40.50.300">
    <property type="entry name" value="P-loop containing nucleotide triphosphate hydrolases"/>
    <property type="match status" value="1"/>
</dbReference>
<evidence type="ECO:0000313" key="3">
    <source>
        <dbReference type="EMBL" id="SEQ12713.1"/>
    </source>
</evidence>
<dbReference type="STRING" id="44577.ATY38_13965"/>
<dbReference type="KEGG" id="nur:ATY38_13965"/>
<dbReference type="PANTHER" id="PTHR43581">
    <property type="entry name" value="ATP/GTP PHOSPHATASE"/>
    <property type="match status" value="1"/>
</dbReference>
<evidence type="ECO:0000313" key="4">
    <source>
        <dbReference type="Proteomes" id="UP000181998"/>
    </source>
</evidence>
<protein>
    <submittedName>
        <fullName evidence="2">AAA ATPase domain-containing protein</fullName>
    </submittedName>
</protein>